<dbReference type="SUPFAM" id="SSF53383">
    <property type="entry name" value="PLP-dependent transferases"/>
    <property type="match status" value="1"/>
</dbReference>
<evidence type="ECO:0000256" key="4">
    <source>
        <dbReference type="ARBA" id="ARBA00022898"/>
    </source>
</evidence>
<evidence type="ECO:0000256" key="5">
    <source>
        <dbReference type="ARBA" id="ARBA00038398"/>
    </source>
</evidence>
<proteinExistence type="inferred from homology"/>
<reference evidence="7 8" key="1">
    <citation type="submission" date="2021-01" db="EMBL/GenBank/DDBJ databases">
        <title>WGS of actinomycetes isolated from Thailand.</title>
        <authorList>
            <person name="Thawai C."/>
        </authorList>
    </citation>
    <scope>NUCLEOTIDE SEQUENCE [LARGE SCALE GENOMIC DNA]</scope>
    <source>
        <strain evidence="7 8">CA1R205</strain>
    </source>
</reference>
<comment type="caution">
    <text evidence="7">The sequence shown here is derived from an EMBL/GenBank/DDBJ whole genome shotgun (WGS) entry which is preliminary data.</text>
</comment>
<evidence type="ECO:0000313" key="8">
    <source>
        <dbReference type="Proteomes" id="UP000634229"/>
    </source>
</evidence>
<accession>A0ABS1NCY6</accession>
<dbReference type="EMBL" id="JAERRF010000007">
    <property type="protein sequence ID" value="MBL1097939.1"/>
    <property type="molecule type" value="Genomic_DNA"/>
</dbReference>
<dbReference type="Pfam" id="PF01041">
    <property type="entry name" value="DegT_DnrJ_EryC1"/>
    <property type="match status" value="1"/>
</dbReference>
<keyword evidence="2 7" id="KW-0032">Aminotransferase</keyword>
<dbReference type="CDD" id="cd00616">
    <property type="entry name" value="AHBA_syn"/>
    <property type="match status" value="1"/>
</dbReference>
<dbReference type="Gene3D" id="3.40.640.10">
    <property type="entry name" value="Type I PLP-dependent aspartate aminotransferase-like (Major domain)"/>
    <property type="match status" value="1"/>
</dbReference>
<keyword evidence="8" id="KW-1185">Reference proteome</keyword>
<dbReference type="PIRSF" id="PIRSF000390">
    <property type="entry name" value="PLP_StrS"/>
    <property type="match status" value="1"/>
</dbReference>
<dbReference type="Gene3D" id="3.90.1150.10">
    <property type="entry name" value="Aspartate Aminotransferase, domain 1"/>
    <property type="match status" value="1"/>
</dbReference>
<evidence type="ECO:0000256" key="1">
    <source>
        <dbReference type="ARBA" id="ARBA00001933"/>
    </source>
</evidence>
<dbReference type="Proteomes" id="UP000634229">
    <property type="component" value="Unassembled WGS sequence"/>
</dbReference>
<dbReference type="InterPro" id="IPR015422">
    <property type="entry name" value="PyrdxlP-dep_Trfase_small"/>
</dbReference>
<gene>
    <name evidence="7" type="ORF">JK363_14900</name>
</gene>
<evidence type="ECO:0000256" key="3">
    <source>
        <dbReference type="ARBA" id="ARBA00022679"/>
    </source>
</evidence>
<dbReference type="PANTHER" id="PTHR30244">
    <property type="entry name" value="TRANSAMINASE"/>
    <property type="match status" value="1"/>
</dbReference>
<dbReference type="InterPro" id="IPR000653">
    <property type="entry name" value="DegT/StrS_aminotransferase"/>
</dbReference>
<dbReference type="InterPro" id="IPR015424">
    <property type="entry name" value="PyrdxlP-dep_Trfase"/>
</dbReference>
<evidence type="ECO:0000313" key="7">
    <source>
        <dbReference type="EMBL" id="MBL1097939.1"/>
    </source>
</evidence>
<dbReference type="InterPro" id="IPR015421">
    <property type="entry name" value="PyrdxlP-dep_Trfase_major"/>
</dbReference>
<comment type="cofactor">
    <cofactor evidence="1">
        <name>pyridoxal 5'-phosphate</name>
        <dbReference type="ChEBI" id="CHEBI:597326"/>
    </cofactor>
</comment>
<dbReference type="GO" id="GO:0008483">
    <property type="term" value="F:transaminase activity"/>
    <property type="evidence" value="ECO:0007669"/>
    <property type="project" value="UniProtKB-KW"/>
</dbReference>
<dbReference type="PANTHER" id="PTHR30244:SF34">
    <property type="entry name" value="DTDP-4-AMINO-4,6-DIDEOXYGALACTOSE TRANSAMINASE"/>
    <property type="match status" value="1"/>
</dbReference>
<organism evidence="7 8">
    <name type="scientific">Streptomyces coffeae</name>
    <dbReference type="NCBI Taxonomy" id="621382"/>
    <lineage>
        <taxon>Bacteria</taxon>
        <taxon>Bacillati</taxon>
        <taxon>Actinomycetota</taxon>
        <taxon>Actinomycetes</taxon>
        <taxon>Kitasatosporales</taxon>
        <taxon>Streptomycetaceae</taxon>
        <taxon>Streptomyces</taxon>
    </lineage>
</organism>
<keyword evidence="4 6" id="KW-0663">Pyridoxal phosphate</keyword>
<comment type="similarity">
    <text evidence="5">Belongs to the DegT/DnrJ/EryC1 family. L-glutamine:2-deoxy-scyllo-inosose/scyllo-inosose aminotransferase subfamily.</text>
</comment>
<evidence type="ECO:0000256" key="2">
    <source>
        <dbReference type="ARBA" id="ARBA00022576"/>
    </source>
</evidence>
<protein>
    <submittedName>
        <fullName evidence="7">DegT/DnrJ/EryC1/StrS family aminotransferase</fullName>
    </submittedName>
</protein>
<evidence type="ECO:0000256" key="6">
    <source>
        <dbReference type="RuleBase" id="RU004508"/>
    </source>
</evidence>
<keyword evidence="3" id="KW-0808">Transferase</keyword>
<sequence length="437" mass="47202">MTRLALLGGQPLLTPAERPVWPHITEKDIEAVTALLRRGEISYNGSEGEVRALEDGYRQRLGVVHALAVNSGTSALHSAFFGLDLRPGDEVIAPAYTFLATAMPVFACNGVPVLADVDPDTGILDPDGLAAHLTPRTRAVVVTHLMGFPADMERITDFACEHGLAVVEDCSQAHGAACSGRPVGRHGDVAAFSLQAKKQVTAGEGGILVTDDRRIYERAVLLGHCLDRGEEDVTSEEYGGYGRTGFGLNYRIHPVGSALARGALSRLDTVLEGREKNCDRLGAPLRDIPGITPPVRQAHVDRVAHYVSYQPLYAAEELGGLPIDVFTAAARAEGVPLTRPTSPPLHREAAFRSASWHPGTYHPGDSTYRRYRGDEFPGVDAYLSRVLRLPVYSEERGDLMDAWAEGIRKVVDNAGELHDRYAAGALTVQDPARTAQH</sequence>
<name>A0ABS1NCY6_9ACTN</name>
<dbReference type="RefSeq" id="WP_201875348.1">
    <property type="nucleotide sequence ID" value="NZ_JAERRF010000007.1"/>
</dbReference>